<keyword evidence="3 9" id="KW-0728">SH3 domain</keyword>
<dbReference type="Proteomes" id="UP001527925">
    <property type="component" value="Unassembled WGS sequence"/>
</dbReference>
<keyword evidence="4 10" id="KW-0547">Nucleotide-binding</keyword>
<dbReference type="PROSITE" id="PS51757">
    <property type="entry name" value="TH1"/>
    <property type="match status" value="1"/>
</dbReference>
<dbReference type="PANTHER" id="PTHR13140:SF729">
    <property type="entry name" value="UNCONVENTIONAL MYOSIN-IE"/>
    <property type="match status" value="1"/>
</dbReference>
<dbReference type="Gene3D" id="3.40.850.10">
    <property type="entry name" value="Kinesin motor domain"/>
    <property type="match status" value="1"/>
</dbReference>
<evidence type="ECO:0000256" key="5">
    <source>
        <dbReference type="ARBA" id="ARBA00022840"/>
    </source>
</evidence>
<organism evidence="15 16">
    <name type="scientific">Polyrhizophydium stewartii</name>
    <dbReference type="NCBI Taxonomy" id="2732419"/>
    <lineage>
        <taxon>Eukaryota</taxon>
        <taxon>Fungi</taxon>
        <taxon>Fungi incertae sedis</taxon>
        <taxon>Chytridiomycota</taxon>
        <taxon>Chytridiomycota incertae sedis</taxon>
        <taxon>Chytridiomycetes</taxon>
        <taxon>Rhizophydiales</taxon>
        <taxon>Rhizophydiales incertae sedis</taxon>
        <taxon>Polyrhizophydium</taxon>
    </lineage>
</organism>
<protein>
    <submittedName>
        <fullName evidence="15">Class II myosin</fullName>
    </submittedName>
</protein>
<sequence length="1121" mass="125521">MSFQWSSKNQAQNADAAFARNVLPARGPVYLQGVEDMVLLSKVTDDQITENLRKRIQADLMFTYIVNPFKKLPYFTEKEIETYHGSAAYEHPPHIYALADKMFQNMITDEENQCVIISGESGAGKTESAKLIMNYIAAVSSKGGASTANVVEEVKRIILESNPLLESFGNAKTLRNNNSSRFGKYFEINFTKSGSPMGGKISNFLLEKSRVVGPGKGERNFHIFYQMTKSASASDKEQFGMMDPQYFHYLKMSGEYSADGINDQDEYRDMKAAMNVCQISPADQHAILSIVAGILHLGNIDFLEGEAAGTAVIRDPATLEFPAYLFGISVEELQNKMLSRVMRTGGIGSRRGSMYNVPLNVEQAQGTRDALAKASRAAALYSRMFDWIVQAVNAAMANLARNLGQASILCLGVLDIFGFEKNGFEQFCINYVNERLQQIFIELTLKSEQEEYQREGIKWTPIDYFNNKIVVDLIESKKPPGVMAILDDVCFTMHAVTEGADVKFLQKLDGAVRGHKHYQGNQSQFIIHHYAGSVTYDCDGFTEANKDTLFKDLIQLMQGTTSPFIRTLFPEEIDDSDKKRPTTVSFKIKNQTQELVDTLMRCVPSYVRCIKPNETKRAKDWDSKRVEHQVRYLNLKENIKVRRAGFCYRNTFDKFLRRFAILTRETFPSWRGSAQDGIAHIMNSVNMDHQEWQLGTSKVFIKSPESLFLLEEQRDRKYHHYAKVIQRAYRRWKSRKYFLEMRKKAADVMLNNKERKRFSLNREFLGDYLNFLDNPILKSLVGKDVKAAFADVVTKYDRKFVPTQRELVLSDAHLFLIGAEKEKNGPNKGKFVKVVKRKIPLGDISGISVSTKCDDFFVIHVASDYDNVFENVLKTELITVLGEKYQIATGRKLQINFTDSIKYTVKKTTWQSGGVFELRFAANPGVKFPTAKHNGKVTDIHVQPGLPKDSRPSARTLFSSGTKQAPRSSAGQRQPYGQPQQAAASQFRPPNPAFQAAAAQSTSPPQARVPIQTQSTVQSSVSQRAAALSASQTGGSVGSLGSANNLAAAAAAKKKPVPPPPPAKKVPRCKALYNYDASEADELSFKAGDIITITAKDDPGWWTGTLGGRSGLFPSNYVQDI</sequence>
<evidence type="ECO:0000256" key="6">
    <source>
        <dbReference type="ARBA" id="ARBA00023123"/>
    </source>
</evidence>
<reference evidence="15 16" key="1">
    <citation type="submission" date="2023-09" db="EMBL/GenBank/DDBJ databases">
        <title>Pangenome analysis of Batrachochytrium dendrobatidis and related Chytrids.</title>
        <authorList>
            <person name="Yacoub M.N."/>
            <person name="Stajich J.E."/>
            <person name="James T.Y."/>
        </authorList>
    </citation>
    <scope>NUCLEOTIDE SEQUENCE [LARGE SCALE GENOMIC DNA]</scope>
    <source>
        <strain evidence="15 16">JEL0888</strain>
    </source>
</reference>
<feature type="domain" description="SH3" evidence="12">
    <location>
        <begin position="1064"/>
        <end position="1121"/>
    </location>
</feature>
<evidence type="ECO:0000259" key="14">
    <source>
        <dbReference type="PROSITE" id="PS51757"/>
    </source>
</evidence>
<evidence type="ECO:0000256" key="7">
    <source>
        <dbReference type="ARBA" id="ARBA00023175"/>
    </source>
</evidence>
<dbReference type="SMART" id="SM00242">
    <property type="entry name" value="MYSc"/>
    <property type="match status" value="1"/>
</dbReference>
<dbReference type="InterPro" id="IPR001609">
    <property type="entry name" value="Myosin_head_motor_dom-like"/>
</dbReference>
<dbReference type="Pfam" id="PF14604">
    <property type="entry name" value="SH3_9"/>
    <property type="match status" value="1"/>
</dbReference>
<dbReference type="SMART" id="SM00326">
    <property type="entry name" value="SH3"/>
    <property type="match status" value="1"/>
</dbReference>
<comment type="subcellular location">
    <subcellularLocation>
        <location evidence="1">Cytoplasm</location>
        <location evidence="1">Cytoskeleton</location>
        <location evidence="1">Actin patch</location>
    </subcellularLocation>
</comment>
<keyword evidence="6 10" id="KW-0518">Myosin</keyword>
<dbReference type="Gene3D" id="2.30.30.40">
    <property type="entry name" value="SH3 Domains"/>
    <property type="match status" value="1"/>
</dbReference>
<dbReference type="InterPro" id="IPR036072">
    <property type="entry name" value="MYSc_Myo1"/>
</dbReference>
<dbReference type="Pfam" id="PF06017">
    <property type="entry name" value="Myosin_TH1"/>
    <property type="match status" value="1"/>
</dbReference>
<feature type="region of interest" description="Disordered" evidence="11">
    <location>
        <begin position="939"/>
        <end position="1016"/>
    </location>
</feature>
<dbReference type="Gene3D" id="1.20.120.720">
    <property type="entry name" value="Myosin VI head, motor domain, U50 subdomain"/>
    <property type="match status" value="1"/>
</dbReference>
<dbReference type="PRINTS" id="PR00452">
    <property type="entry name" value="SH3DOMAIN"/>
</dbReference>
<dbReference type="Pfam" id="PF00063">
    <property type="entry name" value="Myosin_head"/>
    <property type="match status" value="1"/>
</dbReference>
<keyword evidence="5 10" id="KW-0067">ATP-binding</keyword>
<feature type="domain" description="TH1" evidence="14">
    <location>
        <begin position="753"/>
        <end position="945"/>
    </location>
</feature>
<keyword evidence="7 10" id="KW-0505">Motor protein</keyword>
<gene>
    <name evidence="15" type="primary">MYO1_1</name>
    <name evidence="15" type="ORF">HK105_204238</name>
</gene>
<dbReference type="InterPro" id="IPR027417">
    <property type="entry name" value="P-loop_NTPase"/>
</dbReference>
<dbReference type="InterPro" id="IPR010926">
    <property type="entry name" value="Myosin_TH1"/>
</dbReference>
<evidence type="ECO:0000256" key="10">
    <source>
        <dbReference type="PROSITE-ProRule" id="PRU00782"/>
    </source>
</evidence>
<dbReference type="PROSITE" id="PS51456">
    <property type="entry name" value="MYOSIN_MOTOR"/>
    <property type="match status" value="1"/>
</dbReference>
<evidence type="ECO:0000256" key="2">
    <source>
        <dbReference type="ARBA" id="ARBA00008314"/>
    </source>
</evidence>
<dbReference type="PROSITE" id="PS50002">
    <property type="entry name" value="SH3"/>
    <property type="match status" value="1"/>
</dbReference>
<dbReference type="SUPFAM" id="SSF52540">
    <property type="entry name" value="P-loop containing nucleoside triphosphate hydrolases"/>
    <property type="match status" value="1"/>
</dbReference>
<evidence type="ECO:0000256" key="11">
    <source>
        <dbReference type="SAM" id="MobiDB-lite"/>
    </source>
</evidence>
<dbReference type="SUPFAM" id="SSF50044">
    <property type="entry name" value="SH3-domain"/>
    <property type="match status" value="1"/>
</dbReference>
<evidence type="ECO:0000259" key="12">
    <source>
        <dbReference type="PROSITE" id="PS50002"/>
    </source>
</evidence>
<proteinExistence type="inferred from homology"/>
<evidence type="ECO:0000259" key="13">
    <source>
        <dbReference type="PROSITE" id="PS51456"/>
    </source>
</evidence>
<dbReference type="Gene3D" id="1.20.5.4820">
    <property type="match status" value="1"/>
</dbReference>
<feature type="region of interest" description="Actin-binding" evidence="10">
    <location>
        <begin position="592"/>
        <end position="614"/>
    </location>
</feature>
<dbReference type="Gene3D" id="1.20.58.530">
    <property type="match status" value="1"/>
</dbReference>
<dbReference type="EMBL" id="JADGIZ020000018">
    <property type="protein sequence ID" value="KAL2916147.1"/>
    <property type="molecule type" value="Genomic_DNA"/>
</dbReference>
<dbReference type="PRINTS" id="PR00193">
    <property type="entry name" value="MYOSINHEAVY"/>
</dbReference>
<feature type="binding site" evidence="10">
    <location>
        <begin position="119"/>
        <end position="126"/>
    </location>
    <ligand>
        <name>ATP</name>
        <dbReference type="ChEBI" id="CHEBI:30616"/>
    </ligand>
</feature>
<keyword evidence="8 10" id="KW-0009">Actin-binding</keyword>
<evidence type="ECO:0000313" key="15">
    <source>
        <dbReference type="EMBL" id="KAL2916147.1"/>
    </source>
</evidence>
<dbReference type="Gene3D" id="1.10.10.820">
    <property type="match status" value="1"/>
</dbReference>
<comment type="similarity">
    <text evidence="2 10">Belongs to the TRAFAC class myosin-kinesin ATPase superfamily. Myosin family.</text>
</comment>
<accession>A0ABR4N9D4</accession>
<dbReference type="InterPro" id="IPR036028">
    <property type="entry name" value="SH3-like_dom_sf"/>
</dbReference>
<evidence type="ECO:0000256" key="9">
    <source>
        <dbReference type="PROSITE-ProRule" id="PRU00192"/>
    </source>
</evidence>
<dbReference type="InterPro" id="IPR001452">
    <property type="entry name" value="SH3_domain"/>
</dbReference>
<dbReference type="InterPro" id="IPR036961">
    <property type="entry name" value="Kinesin_motor_dom_sf"/>
</dbReference>
<feature type="domain" description="Myosin motor" evidence="13">
    <location>
        <begin position="32"/>
        <end position="715"/>
    </location>
</feature>
<keyword evidence="16" id="KW-1185">Reference proteome</keyword>
<evidence type="ECO:0000256" key="4">
    <source>
        <dbReference type="ARBA" id="ARBA00022741"/>
    </source>
</evidence>
<dbReference type="PANTHER" id="PTHR13140">
    <property type="entry name" value="MYOSIN"/>
    <property type="match status" value="1"/>
</dbReference>
<evidence type="ECO:0000256" key="1">
    <source>
        <dbReference type="ARBA" id="ARBA00004134"/>
    </source>
</evidence>
<evidence type="ECO:0000313" key="16">
    <source>
        <dbReference type="Proteomes" id="UP001527925"/>
    </source>
</evidence>
<feature type="compositionally biased region" description="Polar residues" evidence="11">
    <location>
        <begin position="956"/>
        <end position="984"/>
    </location>
</feature>
<feature type="compositionally biased region" description="Low complexity" evidence="11">
    <location>
        <begin position="993"/>
        <end position="1016"/>
    </location>
</feature>
<name>A0ABR4N9D4_9FUNG</name>
<dbReference type="CDD" id="cd01378">
    <property type="entry name" value="MYSc_Myo1"/>
    <property type="match status" value="1"/>
</dbReference>
<comment type="caution">
    <text evidence="15">The sequence shown here is derived from an EMBL/GenBank/DDBJ whole genome shotgun (WGS) entry which is preliminary data.</text>
</comment>
<evidence type="ECO:0000256" key="3">
    <source>
        <dbReference type="ARBA" id="ARBA00022443"/>
    </source>
</evidence>
<evidence type="ECO:0000256" key="8">
    <source>
        <dbReference type="ARBA" id="ARBA00023203"/>
    </source>
</evidence>